<evidence type="ECO:0000313" key="1">
    <source>
        <dbReference type="EMBL" id="VVB15966.1"/>
    </source>
</evidence>
<organism evidence="1 2">
    <name type="scientific">Arabis nemorensis</name>
    <dbReference type="NCBI Taxonomy" id="586526"/>
    <lineage>
        <taxon>Eukaryota</taxon>
        <taxon>Viridiplantae</taxon>
        <taxon>Streptophyta</taxon>
        <taxon>Embryophyta</taxon>
        <taxon>Tracheophyta</taxon>
        <taxon>Spermatophyta</taxon>
        <taxon>Magnoliopsida</taxon>
        <taxon>eudicotyledons</taxon>
        <taxon>Gunneridae</taxon>
        <taxon>Pentapetalae</taxon>
        <taxon>rosids</taxon>
        <taxon>malvids</taxon>
        <taxon>Brassicales</taxon>
        <taxon>Brassicaceae</taxon>
        <taxon>Arabideae</taxon>
        <taxon>Arabis</taxon>
    </lineage>
</organism>
<proteinExistence type="predicted"/>
<accession>A0A565CRB3</accession>
<comment type="caution">
    <text evidence="1">The sequence shown here is derived from an EMBL/GenBank/DDBJ whole genome shotgun (WGS) entry which is preliminary data.</text>
</comment>
<dbReference type="Proteomes" id="UP000489600">
    <property type="component" value="Unassembled WGS sequence"/>
</dbReference>
<dbReference type="AlphaFoldDB" id="A0A565CRB3"/>
<dbReference type="EMBL" id="CABITT030000008">
    <property type="protein sequence ID" value="VVB15966.1"/>
    <property type="molecule type" value="Genomic_DNA"/>
</dbReference>
<name>A0A565CRB3_9BRAS</name>
<protein>
    <submittedName>
        <fullName evidence="1">Uncharacterized protein</fullName>
    </submittedName>
</protein>
<keyword evidence="2" id="KW-1185">Reference proteome</keyword>
<gene>
    <name evidence="1" type="ORF">ANE_LOCUS26410</name>
</gene>
<reference evidence="1" key="1">
    <citation type="submission" date="2019-07" db="EMBL/GenBank/DDBJ databases">
        <authorList>
            <person name="Dittberner H."/>
        </authorList>
    </citation>
    <scope>NUCLEOTIDE SEQUENCE [LARGE SCALE GENOMIC DNA]</scope>
</reference>
<sequence length="85" mass="9501">MEVTLAAFGHKDQDGASRFSPVQQRLTPPALLYPSLLRPSFLHVSRCPGFVEELTKEKFGVYVEICSSIRDENPWAFPTPSLCCS</sequence>
<evidence type="ECO:0000313" key="2">
    <source>
        <dbReference type="Proteomes" id="UP000489600"/>
    </source>
</evidence>